<dbReference type="Pfam" id="PF01063">
    <property type="entry name" value="Aminotran_4"/>
    <property type="match status" value="1"/>
</dbReference>
<comment type="caution">
    <text evidence="2">The sequence shown here is derived from an EMBL/GenBank/DDBJ whole genome shotgun (WGS) entry which is preliminary data.</text>
</comment>
<gene>
    <name evidence="2" type="ORF">ACFO0C_20040</name>
</gene>
<keyword evidence="2" id="KW-0032">Aminotransferase</keyword>
<dbReference type="InterPro" id="IPR043131">
    <property type="entry name" value="BCAT-like_N"/>
</dbReference>
<name>A0ABV8IZS8_9ACTN</name>
<dbReference type="Proteomes" id="UP001595867">
    <property type="component" value="Unassembled WGS sequence"/>
</dbReference>
<evidence type="ECO:0000313" key="2">
    <source>
        <dbReference type="EMBL" id="MFC4067230.1"/>
    </source>
</evidence>
<protein>
    <submittedName>
        <fullName evidence="2">Aminotransferase class IV</fullName>
    </submittedName>
</protein>
<reference evidence="3" key="1">
    <citation type="journal article" date="2019" name="Int. J. Syst. Evol. Microbiol.">
        <title>The Global Catalogue of Microorganisms (GCM) 10K type strain sequencing project: providing services to taxonomists for standard genome sequencing and annotation.</title>
        <authorList>
            <consortium name="The Broad Institute Genomics Platform"/>
            <consortium name="The Broad Institute Genome Sequencing Center for Infectious Disease"/>
            <person name="Wu L."/>
            <person name="Ma J."/>
        </authorList>
    </citation>
    <scope>NUCLEOTIDE SEQUENCE [LARGE SCALE GENOMIC DNA]</scope>
    <source>
        <strain evidence="3">TBRC 5832</strain>
    </source>
</reference>
<accession>A0ABV8IZS8</accession>
<dbReference type="InterPro" id="IPR001544">
    <property type="entry name" value="Aminotrans_IV"/>
</dbReference>
<dbReference type="GO" id="GO:0008483">
    <property type="term" value="F:transaminase activity"/>
    <property type="evidence" value="ECO:0007669"/>
    <property type="project" value="UniProtKB-KW"/>
</dbReference>
<dbReference type="Gene3D" id="3.20.10.10">
    <property type="entry name" value="D-amino Acid Aminotransferase, subunit A, domain 2"/>
    <property type="match status" value="1"/>
</dbReference>
<comment type="similarity">
    <text evidence="1">Belongs to the class-IV pyridoxal-phosphate-dependent aminotransferase family.</text>
</comment>
<dbReference type="InterPro" id="IPR050571">
    <property type="entry name" value="Class-IV_PLP-Dep_Aminotrnsfr"/>
</dbReference>
<dbReference type="RefSeq" id="WP_378068160.1">
    <property type="nucleotide sequence ID" value="NZ_JBHSBL010000017.1"/>
</dbReference>
<dbReference type="SUPFAM" id="SSF56752">
    <property type="entry name" value="D-aminoacid aminotransferase-like PLP-dependent enzymes"/>
    <property type="match status" value="1"/>
</dbReference>
<sequence length="249" mass="26687">MTERILVAPADLLGDGVFETIDLRPTGPWLLDQHLSRLAGSAAILGLPAPPLPEIRARIGAIAGTGALRVVYTRDVLHVSVSPVPTGVTRERRDGIRVISADQGISVRRPPWSVTAAKSLSYAENFAARRWATRQDADDLIWLSIEGYVREAPTASVVWQTGDELCTVPPAEAGILPGITAAHLLSLAPSMGLRPAERMVTLGELAAADTIWLASSLRGLAEVTMLDRTPRPRSPWTPRLLDALGFVSG</sequence>
<keyword evidence="2" id="KW-0808">Transferase</keyword>
<dbReference type="Gene3D" id="3.30.470.10">
    <property type="match status" value="1"/>
</dbReference>
<evidence type="ECO:0000313" key="3">
    <source>
        <dbReference type="Proteomes" id="UP001595867"/>
    </source>
</evidence>
<dbReference type="PANTHER" id="PTHR42743:SF11">
    <property type="entry name" value="AMINODEOXYCHORISMATE LYASE"/>
    <property type="match status" value="1"/>
</dbReference>
<evidence type="ECO:0000256" key="1">
    <source>
        <dbReference type="ARBA" id="ARBA00009320"/>
    </source>
</evidence>
<keyword evidence="3" id="KW-1185">Reference proteome</keyword>
<dbReference type="EMBL" id="JBHSBL010000017">
    <property type="protein sequence ID" value="MFC4067230.1"/>
    <property type="molecule type" value="Genomic_DNA"/>
</dbReference>
<dbReference type="InterPro" id="IPR036038">
    <property type="entry name" value="Aminotransferase-like"/>
</dbReference>
<dbReference type="InterPro" id="IPR043132">
    <property type="entry name" value="BCAT-like_C"/>
</dbReference>
<dbReference type="PANTHER" id="PTHR42743">
    <property type="entry name" value="AMINO-ACID AMINOTRANSFERASE"/>
    <property type="match status" value="1"/>
</dbReference>
<proteinExistence type="inferred from homology"/>
<organism evidence="2 3">
    <name type="scientific">Actinoplanes subglobosus</name>
    <dbReference type="NCBI Taxonomy" id="1547892"/>
    <lineage>
        <taxon>Bacteria</taxon>
        <taxon>Bacillati</taxon>
        <taxon>Actinomycetota</taxon>
        <taxon>Actinomycetes</taxon>
        <taxon>Micromonosporales</taxon>
        <taxon>Micromonosporaceae</taxon>
        <taxon>Actinoplanes</taxon>
    </lineage>
</organism>